<organism evidence="1 2">
    <name type="scientific">Pseudodesulfovibrio aespoeensis (strain ATCC 700646 / DSM 10631 / Aspo-2)</name>
    <name type="common">Desulfovibrio aespoeensis</name>
    <dbReference type="NCBI Taxonomy" id="643562"/>
    <lineage>
        <taxon>Bacteria</taxon>
        <taxon>Pseudomonadati</taxon>
        <taxon>Thermodesulfobacteriota</taxon>
        <taxon>Desulfovibrionia</taxon>
        <taxon>Desulfovibrionales</taxon>
        <taxon>Desulfovibrionaceae</taxon>
    </lineage>
</organism>
<accession>E6VUY3</accession>
<evidence type="ECO:0000313" key="1">
    <source>
        <dbReference type="EMBL" id="ADU63491.1"/>
    </source>
</evidence>
<protein>
    <recommendedName>
        <fullName evidence="3">Xylose isomerase domain-containing protein TIM barrel</fullName>
    </recommendedName>
</protein>
<dbReference type="AlphaFoldDB" id="E6VUY3"/>
<evidence type="ECO:0000313" key="2">
    <source>
        <dbReference type="Proteomes" id="UP000002191"/>
    </source>
</evidence>
<dbReference type="Proteomes" id="UP000002191">
    <property type="component" value="Chromosome"/>
</dbReference>
<keyword evidence="2" id="KW-1185">Reference proteome</keyword>
<proteinExistence type="predicted"/>
<name>E6VUY3_PSEA9</name>
<dbReference type="KEGG" id="das:Daes_2488"/>
<dbReference type="OrthoDB" id="9792261at2"/>
<dbReference type="HOGENOM" id="CLU_089586_0_0_7"/>
<reference evidence="2" key="1">
    <citation type="submission" date="2010-12" db="EMBL/GenBank/DDBJ databases">
        <title>Complete sequence of Desulfovibrio aespoeensis Aspo-2.</title>
        <authorList>
            <consortium name="US DOE Joint Genome Institute"/>
            <person name="Lucas S."/>
            <person name="Copeland A."/>
            <person name="Lapidus A."/>
            <person name="Cheng J.-F."/>
            <person name="Goodwin L."/>
            <person name="Pitluck S."/>
            <person name="Chertkov O."/>
            <person name="Misra M."/>
            <person name="Detter J.C."/>
            <person name="Han C."/>
            <person name="Tapia R."/>
            <person name="Land M."/>
            <person name="Hauser L."/>
            <person name="Kyrpides N."/>
            <person name="Ivanova N."/>
            <person name="Ovchinnikova G."/>
            <person name="Pedersen K."/>
            <person name="Jagevall S."/>
            <person name="Hazen T."/>
            <person name="Woyke T."/>
        </authorList>
    </citation>
    <scope>NUCLEOTIDE SEQUENCE [LARGE SCALE GENOMIC DNA]</scope>
    <source>
        <strain evidence="2">ATCC 700646 / DSM 10631 / Aspo-2</strain>
    </source>
</reference>
<gene>
    <name evidence="1" type="ordered locus">Daes_2488</name>
</gene>
<reference evidence="1 2" key="2">
    <citation type="journal article" date="2014" name="Genome Announc.">
        <title>Complete Genome Sequence of the Subsurface, Mesophilic Sulfate-Reducing Bacterium Desulfovibrio aespoeensis Aspo-2.</title>
        <authorList>
            <person name="Pedersen K."/>
            <person name="Bengtsson A."/>
            <person name="Edlund J."/>
            <person name="Rabe L."/>
            <person name="Hazen T."/>
            <person name="Chakraborty R."/>
            <person name="Goodwin L."/>
            <person name="Shapiro N."/>
        </authorList>
    </citation>
    <scope>NUCLEOTIDE SEQUENCE [LARGE SCALE GENOMIC DNA]</scope>
    <source>
        <strain evidence="2">ATCC 700646 / DSM 10631 / Aspo-2</strain>
    </source>
</reference>
<dbReference type="STRING" id="643562.Daes_2488"/>
<dbReference type="eggNOG" id="COG1082">
    <property type="taxonomic scope" value="Bacteria"/>
</dbReference>
<dbReference type="NCBIfam" id="NF041277">
    <property type="entry name" value="coba_remo_CbiR"/>
    <property type="match status" value="1"/>
</dbReference>
<dbReference type="EMBL" id="CP002431">
    <property type="protein sequence ID" value="ADU63491.1"/>
    <property type="molecule type" value="Genomic_DNA"/>
</dbReference>
<dbReference type="RefSeq" id="WP_013515403.1">
    <property type="nucleotide sequence ID" value="NC_014844.1"/>
</dbReference>
<dbReference type="Gene3D" id="3.20.20.150">
    <property type="entry name" value="Divalent-metal-dependent TIM barrel enzymes"/>
    <property type="match status" value="1"/>
</dbReference>
<evidence type="ECO:0008006" key="3">
    <source>
        <dbReference type="Google" id="ProtNLM"/>
    </source>
</evidence>
<sequence>MTNCPHRPADPAREISAHTRHETGAARLPFTLAAPSFVIPAGVAENARFLARHFAEIGLLFFETRACLDYTAADLPPDLAGLPVSWHVHLPLDLPWHQGMDAAWEAMARLMDKGAFLRPHAWVLHPPGAPGQLAGLAARLRDAGVDPADILLENVEESDLCALWDEARAGGFSTCLDLGHILAYGQDAVLDLPGLWQTVKMLHVYAPGQGGRHAPLDRLDAAGQSLLRTMLDRFQGSTVTIEVFDKTGLFESIALIGSWLERWEAKK</sequence>
<dbReference type="SUPFAM" id="SSF51658">
    <property type="entry name" value="Xylose isomerase-like"/>
    <property type="match status" value="1"/>
</dbReference>
<dbReference type="InterPro" id="IPR036237">
    <property type="entry name" value="Xyl_isomerase-like_sf"/>
</dbReference>